<keyword evidence="13" id="KW-1185">Reference proteome</keyword>
<evidence type="ECO:0000256" key="5">
    <source>
        <dbReference type="ARBA" id="ARBA00022840"/>
    </source>
</evidence>
<dbReference type="SMART" id="SM00382">
    <property type="entry name" value="AAA"/>
    <property type="match status" value="1"/>
</dbReference>
<dbReference type="NCBIfam" id="TIGR01188">
    <property type="entry name" value="drrA"/>
    <property type="match status" value="1"/>
</dbReference>
<name>A0ABY4YRG1_9MICO</name>
<keyword evidence="8" id="KW-0046">Antibiotic resistance</keyword>
<reference evidence="12" key="1">
    <citation type="submission" date="2022-06" db="EMBL/GenBank/DDBJ databases">
        <title>Ornithinimicrobium HY1793.</title>
        <authorList>
            <person name="Huang Y."/>
        </authorList>
    </citation>
    <scope>NUCLEOTIDE SEQUENCE</scope>
    <source>
        <strain evidence="12">HY1793</strain>
    </source>
</reference>
<dbReference type="RefSeq" id="WP_252592380.1">
    <property type="nucleotide sequence ID" value="NZ_CP099489.1"/>
</dbReference>
<keyword evidence="5 12" id="KW-0067">ATP-binding</keyword>
<keyword evidence="7" id="KW-0472">Membrane</keyword>
<organism evidence="12 13">
    <name type="scientific">Ornithinimicrobium faecis</name>
    <dbReference type="NCBI Taxonomy" id="2934158"/>
    <lineage>
        <taxon>Bacteria</taxon>
        <taxon>Bacillati</taxon>
        <taxon>Actinomycetota</taxon>
        <taxon>Actinomycetes</taxon>
        <taxon>Micrococcales</taxon>
        <taxon>Ornithinimicrobiaceae</taxon>
        <taxon>Ornithinimicrobium</taxon>
    </lineage>
</organism>
<keyword evidence="2" id="KW-0813">Transport</keyword>
<evidence type="ECO:0000256" key="10">
    <source>
        <dbReference type="SAM" id="MobiDB-lite"/>
    </source>
</evidence>
<comment type="subcellular location">
    <subcellularLocation>
        <location evidence="1">Cell membrane</location>
        <topology evidence="1">Peripheral membrane protein</topology>
        <orientation evidence="1">Cytoplasmic side</orientation>
    </subcellularLocation>
</comment>
<keyword evidence="6" id="KW-1278">Translocase</keyword>
<dbReference type="GO" id="GO:0005524">
    <property type="term" value="F:ATP binding"/>
    <property type="evidence" value="ECO:0007669"/>
    <property type="project" value="UniProtKB-KW"/>
</dbReference>
<evidence type="ECO:0000256" key="9">
    <source>
        <dbReference type="ARBA" id="ARBA00049985"/>
    </source>
</evidence>
<evidence type="ECO:0000256" key="4">
    <source>
        <dbReference type="ARBA" id="ARBA00022741"/>
    </source>
</evidence>
<evidence type="ECO:0000256" key="7">
    <source>
        <dbReference type="ARBA" id="ARBA00023136"/>
    </source>
</evidence>
<evidence type="ECO:0000256" key="8">
    <source>
        <dbReference type="ARBA" id="ARBA00023251"/>
    </source>
</evidence>
<feature type="domain" description="ABC transporter" evidence="11">
    <location>
        <begin position="8"/>
        <end position="238"/>
    </location>
</feature>
<dbReference type="PROSITE" id="PS00211">
    <property type="entry name" value="ABC_TRANSPORTER_1"/>
    <property type="match status" value="1"/>
</dbReference>
<accession>A0ABY4YRG1</accession>
<gene>
    <name evidence="12" type="ORF">NF556_17405</name>
</gene>
<dbReference type="InterPro" id="IPR050763">
    <property type="entry name" value="ABC_transporter_ATP-binding"/>
</dbReference>
<evidence type="ECO:0000256" key="3">
    <source>
        <dbReference type="ARBA" id="ARBA00022475"/>
    </source>
</evidence>
<dbReference type="Proteomes" id="UP001056455">
    <property type="component" value="Chromosome"/>
</dbReference>
<dbReference type="Gene3D" id="3.40.50.300">
    <property type="entry name" value="P-loop containing nucleotide triphosphate hydrolases"/>
    <property type="match status" value="1"/>
</dbReference>
<evidence type="ECO:0000256" key="2">
    <source>
        <dbReference type="ARBA" id="ARBA00022448"/>
    </source>
</evidence>
<keyword evidence="3" id="KW-1003">Cell membrane</keyword>
<keyword evidence="4" id="KW-0547">Nucleotide-binding</keyword>
<dbReference type="InterPro" id="IPR017871">
    <property type="entry name" value="ABC_transporter-like_CS"/>
</dbReference>
<dbReference type="InterPro" id="IPR003439">
    <property type="entry name" value="ABC_transporter-like_ATP-bd"/>
</dbReference>
<feature type="region of interest" description="Disordered" evidence="10">
    <location>
        <begin position="318"/>
        <end position="338"/>
    </location>
</feature>
<dbReference type="SUPFAM" id="SSF52540">
    <property type="entry name" value="P-loop containing nucleoside triphosphate hydrolases"/>
    <property type="match status" value="1"/>
</dbReference>
<dbReference type="PROSITE" id="PS50893">
    <property type="entry name" value="ABC_TRANSPORTER_2"/>
    <property type="match status" value="1"/>
</dbReference>
<dbReference type="EMBL" id="CP099489">
    <property type="protein sequence ID" value="USQ79363.1"/>
    <property type="molecule type" value="Genomic_DNA"/>
</dbReference>
<protein>
    <submittedName>
        <fullName evidence="12">ATP-binding cassette domain-containing protein</fullName>
    </submittedName>
</protein>
<evidence type="ECO:0000313" key="12">
    <source>
        <dbReference type="EMBL" id="USQ79363.1"/>
    </source>
</evidence>
<dbReference type="InterPro" id="IPR003593">
    <property type="entry name" value="AAA+_ATPase"/>
</dbReference>
<evidence type="ECO:0000259" key="11">
    <source>
        <dbReference type="PROSITE" id="PS50893"/>
    </source>
</evidence>
<dbReference type="Pfam" id="PF00005">
    <property type="entry name" value="ABC_tran"/>
    <property type="match status" value="1"/>
</dbReference>
<evidence type="ECO:0000256" key="6">
    <source>
        <dbReference type="ARBA" id="ARBA00022967"/>
    </source>
</evidence>
<proteinExistence type="inferred from homology"/>
<dbReference type="PANTHER" id="PTHR42711">
    <property type="entry name" value="ABC TRANSPORTER ATP-BINDING PROTEIN"/>
    <property type="match status" value="1"/>
</dbReference>
<sequence length="338" mass="36143">MTPTEVAVRTSGLTKKYGDKLALDGVDLAVPRGTVHGLLGPNGAGKTTTVRILATLTRSDAGEASVAGYDVRTHPRQVRSSIGLVGQQTAVDDKLNARQNLTTFGRLFRLDRSSARRRADELLEQFSLQESASRSPKTFSGGMRRRLDLAASMILAPAVLFLDEPTTGLDPAGRREVWQAVRDLAEQGTTVLMTTHYLDEADQLCDRISVIDHGRNFVEDTPTGLKRRIGDERLEVAVSDPDDLARVATLVERVAGAEVVVDQAAGRTSVAVPDGVSALTAVASEVRAAAIELADIGLRRPTLDEAFLHLTQTVPAQTASGQAASAQTTQTQAKEAVR</sequence>
<dbReference type="PANTHER" id="PTHR42711:SF19">
    <property type="entry name" value="DOXORUBICIN RESISTANCE ATP-BINDING PROTEIN DRRA"/>
    <property type="match status" value="1"/>
</dbReference>
<evidence type="ECO:0000313" key="13">
    <source>
        <dbReference type="Proteomes" id="UP001056455"/>
    </source>
</evidence>
<comment type="similarity">
    <text evidence="9">Belongs to the ABC transporter superfamily. Drug exporter-1 (DrugE1) (TC 3.A.1.105) family.</text>
</comment>
<evidence type="ECO:0000256" key="1">
    <source>
        <dbReference type="ARBA" id="ARBA00004413"/>
    </source>
</evidence>
<dbReference type="InterPro" id="IPR027417">
    <property type="entry name" value="P-loop_NTPase"/>
</dbReference>
<dbReference type="InterPro" id="IPR005894">
    <property type="entry name" value="DrrA"/>
</dbReference>